<dbReference type="SUPFAM" id="SSF53335">
    <property type="entry name" value="S-adenosyl-L-methionine-dependent methyltransferases"/>
    <property type="match status" value="1"/>
</dbReference>
<feature type="domain" description="Methyltransferase type 11" evidence="2">
    <location>
        <begin position="116"/>
        <end position="208"/>
    </location>
</feature>
<accession>A0A6C0EYL7</accession>
<dbReference type="Gene3D" id="3.40.50.150">
    <property type="entry name" value="Vaccinia Virus protein VP39"/>
    <property type="match status" value="1"/>
</dbReference>
<reference evidence="3" key="1">
    <citation type="journal article" date="2020" name="Nature">
        <title>Giant virus diversity and host interactions through global metagenomics.</title>
        <authorList>
            <person name="Schulz F."/>
            <person name="Roux S."/>
            <person name="Paez-Espino D."/>
            <person name="Jungbluth S."/>
            <person name="Walsh D.A."/>
            <person name="Denef V.J."/>
            <person name="McMahon K.D."/>
            <person name="Konstantinidis K.T."/>
            <person name="Eloe-Fadrosh E.A."/>
            <person name="Kyrpides N.C."/>
            <person name="Woyke T."/>
        </authorList>
    </citation>
    <scope>NUCLEOTIDE SEQUENCE</scope>
    <source>
        <strain evidence="3">GVMAG-M-3300009161-34</strain>
    </source>
</reference>
<dbReference type="InterPro" id="IPR029063">
    <property type="entry name" value="SAM-dependent_MTases_sf"/>
</dbReference>
<dbReference type="AlphaFoldDB" id="A0A6C0EYL7"/>
<dbReference type="InterPro" id="IPR013216">
    <property type="entry name" value="Methyltransf_11"/>
</dbReference>
<evidence type="ECO:0000256" key="1">
    <source>
        <dbReference type="SAM" id="Phobius"/>
    </source>
</evidence>
<dbReference type="CDD" id="cd02440">
    <property type="entry name" value="AdoMet_MTases"/>
    <property type="match status" value="1"/>
</dbReference>
<sequence>MTAIDSLIFKIQSSPCWVVIFLFMIILTSIVYVYRLFFIKNNSSANASQNSDNVSDTNQEGFTVNKEFTLKKGEDLFDKFYADMYENLFYSNLVDDYEIGIILNKIAPVRESDVLVIGSKTGTRVNNLSKKGYNGYGLESSKDMILYSMSKYPGNNYVLGNGMNRLVFDPEKFTLITLLDFVIYTISDRRILFENCYKWLVPGGSIAIHLINIGGFYDSQVYGARERRFSPTITRLFDKKPVVNPLGNNDVIVNDIIYKSDMSMSDPNIIKLKETFKNRKNGKRRQNLQNFYSPDQSIVLSEAKDCGFNMLAQYDLSPYSRPFQYVYILYKPAN</sequence>
<evidence type="ECO:0000313" key="3">
    <source>
        <dbReference type="EMBL" id="QHT33320.1"/>
    </source>
</evidence>
<feature type="transmembrane region" description="Helical" evidence="1">
    <location>
        <begin position="16"/>
        <end position="37"/>
    </location>
</feature>
<dbReference type="GO" id="GO:0008757">
    <property type="term" value="F:S-adenosylmethionine-dependent methyltransferase activity"/>
    <property type="evidence" value="ECO:0007669"/>
    <property type="project" value="InterPro"/>
</dbReference>
<protein>
    <recommendedName>
        <fullName evidence="2">Methyltransferase type 11 domain-containing protein</fullName>
    </recommendedName>
</protein>
<evidence type="ECO:0000259" key="2">
    <source>
        <dbReference type="Pfam" id="PF08241"/>
    </source>
</evidence>
<name>A0A6C0EYL7_9ZZZZ</name>
<proteinExistence type="predicted"/>
<keyword evidence="1" id="KW-0812">Transmembrane</keyword>
<dbReference type="EMBL" id="MN738963">
    <property type="protein sequence ID" value="QHT33320.1"/>
    <property type="molecule type" value="Genomic_DNA"/>
</dbReference>
<organism evidence="3">
    <name type="scientific">viral metagenome</name>
    <dbReference type="NCBI Taxonomy" id="1070528"/>
    <lineage>
        <taxon>unclassified sequences</taxon>
        <taxon>metagenomes</taxon>
        <taxon>organismal metagenomes</taxon>
    </lineage>
</organism>
<dbReference type="Pfam" id="PF08241">
    <property type="entry name" value="Methyltransf_11"/>
    <property type="match status" value="1"/>
</dbReference>
<keyword evidence="1" id="KW-1133">Transmembrane helix</keyword>
<keyword evidence="1" id="KW-0472">Membrane</keyword>